<protein>
    <submittedName>
        <fullName evidence="2">Uncharacterized protein</fullName>
    </submittedName>
</protein>
<gene>
    <name evidence="2" type="ORF">BECKDK2373C_GA0170839_105023</name>
</gene>
<sequence length="74" mass="8157">MKEKNADNSLSKSDDAQEDSHGHSESEASGSEPIPRSPEILEELPPEMRKDIKVAMSMMQRFGPTHHPLGVCPT</sequence>
<name>A0A450SPP9_9GAMM</name>
<evidence type="ECO:0000256" key="1">
    <source>
        <dbReference type="SAM" id="MobiDB-lite"/>
    </source>
</evidence>
<evidence type="ECO:0000313" key="2">
    <source>
        <dbReference type="EMBL" id="VFJ55870.1"/>
    </source>
</evidence>
<reference evidence="2" key="1">
    <citation type="submission" date="2019-02" db="EMBL/GenBank/DDBJ databases">
        <authorList>
            <person name="Gruber-Vodicka R. H."/>
            <person name="Seah K. B. B."/>
        </authorList>
    </citation>
    <scope>NUCLEOTIDE SEQUENCE</scope>
    <source>
        <strain evidence="2">BECK_DK161</strain>
    </source>
</reference>
<proteinExistence type="predicted"/>
<accession>A0A450SPP9</accession>
<feature type="region of interest" description="Disordered" evidence="1">
    <location>
        <begin position="1"/>
        <end position="50"/>
    </location>
</feature>
<organism evidence="2">
    <name type="scientific">Candidatus Kentrum sp. DK</name>
    <dbReference type="NCBI Taxonomy" id="2126562"/>
    <lineage>
        <taxon>Bacteria</taxon>
        <taxon>Pseudomonadati</taxon>
        <taxon>Pseudomonadota</taxon>
        <taxon>Gammaproteobacteria</taxon>
        <taxon>Candidatus Kentrum</taxon>
    </lineage>
</organism>
<dbReference type="AlphaFoldDB" id="A0A450SPP9"/>
<dbReference type="EMBL" id="CAADEY010000050">
    <property type="protein sequence ID" value="VFJ55870.1"/>
    <property type="molecule type" value="Genomic_DNA"/>
</dbReference>
<feature type="compositionally biased region" description="Basic and acidic residues" evidence="1">
    <location>
        <begin position="1"/>
        <end position="26"/>
    </location>
</feature>